<evidence type="ECO:0000313" key="11">
    <source>
        <dbReference type="EMBL" id="KKS44750.1"/>
    </source>
</evidence>
<keyword evidence="3" id="KW-0813">Transport</keyword>
<evidence type="ECO:0000259" key="10">
    <source>
        <dbReference type="Pfam" id="PF21687"/>
    </source>
</evidence>
<evidence type="ECO:0000256" key="6">
    <source>
        <dbReference type="ARBA" id="ARBA00022692"/>
    </source>
</evidence>
<feature type="domain" description="T2SS protein K first SAM-like" evidence="10">
    <location>
        <begin position="145"/>
        <end position="233"/>
    </location>
</feature>
<name>A0A0G0Z7S6_9BACT</name>
<dbReference type="InterPro" id="IPR049031">
    <property type="entry name" value="T2SSK_SAM-like_1st"/>
</dbReference>
<dbReference type="PIRSF" id="PIRSF002786">
    <property type="entry name" value="XcpX"/>
    <property type="match status" value="1"/>
</dbReference>
<gene>
    <name evidence="11" type="ORF">UV05_C0001G0010</name>
</gene>
<keyword evidence="6" id="KW-0812">Transmembrane</keyword>
<accession>A0A0G0Z7S6</accession>
<protein>
    <submittedName>
        <fullName evidence="11">General secretion pathway protein K</fullName>
    </submittedName>
</protein>
<comment type="subcellular location">
    <subcellularLocation>
        <location evidence="1">Cell inner membrane</location>
    </subcellularLocation>
</comment>
<dbReference type="PANTHER" id="PTHR38831">
    <property type="entry name" value="TYPE II SECRETION SYSTEM PROTEIN K"/>
    <property type="match status" value="1"/>
</dbReference>
<comment type="caution">
    <text evidence="11">The sequence shown here is derived from an EMBL/GenBank/DDBJ whole genome shotgun (WGS) entry which is preliminary data.</text>
</comment>
<dbReference type="GO" id="GO:0005886">
    <property type="term" value="C:plasma membrane"/>
    <property type="evidence" value="ECO:0007669"/>
    <property type="project" value="UniProtKB-SubCell"/>
</dbReference>
<organism evidence="11 12">
    <name type="scientific">candidate division CPR1 bacterium GW2011_GWA2_42_17</name>
    <dbReference type="NCBI Taxonomy" id="1618341"/>
    <lineage>
        <taxon>Bacteria</taxon>
        <taxon>candidate division CPR1</taxon>
    </lineage>
</organism>
<dbReference type="AlphaFoldDB" id="A0A0G0Z7S6"/>
<reference evidence="11 12" key="1">
    <citation type="journal article" date="2015" name="Nature">
        <title>rRNA introns, odd ribosomes, and small enigmatic genomes across a large radiation of phyla.</title>
        <authorList>
            <person name="Brown C.T."/>
            <person name="Hug L.A."/>
            <person name="Thomas B.C."/>
            <person name="Sharon I."/>
            <person name="Castelle C.J."/>
            <person name="Singh A."/>
            <person name="Wilkins M.J."/>
            <person name="Williams K.H."/>
            <person name="Banfield J.F."/>
        </authorList>
    </citation>
    <scope>NUCLEOTIDE SEQUENCE [LARGE SCALE GENOMIC DNA]</scope>
</reference>
<dbReference type="PANTHER" id="PTHR38831:SF2">
    <property type="entry name" value="TYPE II SECRETION SYSTEM PROTEIN K"/>
    <property type="match status" value="1"/>
</dbReference>
<dbReference type="Gene3D" id="1.10.40.60">
    <property type="entry name" value="EpsJ-like"/>
    <property type="match status" value="1"/>
</dbReference>
<evidence type="ECO:0000256" key="4">
    <source>
        <dbReference type="ARBA" id="ARBA00022475"/>
    </source>
</evidence>
<dbReference type="SUPFAM" id="SSF158544">
    <property type="entry name" value="GspK insert domain-like"/>
    <property type="match status" value="1"/>
</dbReference>
<dbReference type="EMBL" id="LCCZ01000001">
    <property type="protein sequence ID" value="KKS44750.1"/>
    <property type="molecule type" value="Genomic_DNA"/>
</dbReference>
<dbReference type="InterPro" id="IPR005628">
    <property type="entry name" value="GspK"/>
</dbReference>
<keyword evidence="5" id="KW-0997">Cell inner membrane</keyword>
<keyword evidence="7" id="KW-0653">Protein transport</keyword>
<dbReference type="Pfam" id="PF21687">
    <property type="entry name" value="T2SSK_1st"/>
    <property type="match status" value="1"/>
</dbReference>
<keyword evidence="8" id="KW-1133">Transmembrane helix</keyword>
<evidence type="ECO:0000256" key="8">
    <source>
        <dbReference type="ARBA" id="ARBA00022989"/>
    </source>
</evidence>
<sequence>MRDKRIVSQMFYVARILLKRKGSVLIFALWVIAFLGVFAVQIGLKIRQRIVLVSRLENRSQLRFAAESGIKKAIGVLKLDREKSQMGDSPESKTYRYNNKNSFGNIPVGKGMCQVRYLFFDGASLDPELRYGVVDEESKININVAEKNILKSLIGHAAILDDDRAQELTEAIIDWREFGQSQITSFYSDEYYANLKYPYPPKDSEFELIDELLLVRGFHQDVFEKLIPFITIYGDGRVNINTASENVLMALGLDEAIVQKILFVRRGGDGLEATSDDYIFQKTYDVASELINFVELEASEIKQIDALNAAGKIKTNSSYYLIQSQAELNQRESLTSICVYNINNNRIEYWREKF</sequence>
<evidence type="ECO:0000256" key="2">
    <source>
        <dbReference type="ARBA" id="ARBA00007246"/>
    </source>
</evidence>
<evidence type="ECO:0000256" key="3">
    <source>
        <dbReference type="ARBA" id="ARBA00022448"/>
    </source>
</evidence>
<evidence type="ECO:0000256" key="1">
    <source>
        <dbReference type="ARBA" id="ARBA00004533"/>
    </source>
</evidence>
<keyword evidence="4" id="KW-1003">Cell membrane</keyword>
<dbReference type="Proteomes" id="UP000034875">
    <property type="component" value="Unassembled WGS sequence"/>
</dbReference>
<comment type="similarity">
    <text evidence="2">Belongs to the GSP K family.</text>
</comment>
<keyword evidence="9" id="KW-0472">Membrane</keyword>
<dbReference type="InterPro" id="IPR038072">
    <property type="entry name" value="GspK_central_sf"/>
</dbReference>
<evidence type="ECO:0000256" key="9">
    <source>
        <dbReference type="ARBA" id="ARBA00023136"/>
    </source>
</evidence>
<proteinExistence type="inferred from homology"/>
<evidence type="ECO:0000256" key="5">
    <source>
        <dbReference type="ARBA" id="ARBA00022519"/>
    </source>
</evidence>
<evidence type="ECO:0000256" key="7">
    <source>
        <dbReference type="ARBA" id="ARBA00022927"/>
    </source>
</evidence>
<evidence type="ECO:0000313" key="12">
    <source>
        <dbReference type="Proteomes" id="UP000034875"/>
    </source>
</evidence>
<dbReference type="GO" id="GO:0009306">
    <property type="term" value="P:protein secretion"/>
    <property type="evidence" value="ECO:0007669"/>
    <property type="project" value="InterPro"/>
</dbReference>